<dbReference type="Proteomes" id="UP001232536">
    <property type="component" value="Unassembled WGS sequence"/>
</dbReference>
<keyword evidence="9" id="KW-1185">Reference proteome</keyword>
<dbReference type="NCBIfam" id="NF003996">
    <property type="entry name" value="PRK05472.2-5"/>
    <property type="match status" value="1"/>
</dbReference>
<keyword evidence="6" id="KW-0520">NAD</keyword>
<dbReference type="InterPro" id="IPR036388">
    <property type="entry name" value="WH-like_DNA-bd_sf"/>
</dbReference>
<feature type="DNA-binding region" description="H-T-H motif" evidence="6">
    <location>
        <begin position="38"/>
        <end position="77"/>
    </location>
</feature>
<evidence type="ECO:0000256" key="1">
    <source>
        <dbReference type="ARBA" id="ARBA00022490"/>
    </source>
</evidence>
<proteinExistence type="inferred from homology"/>
<evidence type="ECO:0000256" key="4">
    <source>
        <dbReference type="ARBA" id="ARBA00023125"/>
    </source>
</evidence>
<dbReference type="Pfam" id="PF06971">
    <property type="entry name" value="Put_DNA-bind_N"/>
    <property type="match status" value="1"/>
</dbReference>
<dbReference type="PANTHER" id="PTHR35786">
    <property type="entry name" value="REDOX-SENSING TRANSCRIPTIONAL REPRESSOR REX"/>
    <property type="match status" value="1"/>
</dbReference>
<comment type="subunit">
    <text evidence="6">Homodimer.</text>
</comment>
<evidence type="ECO:0000313" key="9">
    <source>
        <dbReference type="Proteomes" id="UP001232536"/>
    </source>
</evidence>
<comment type="similarity">
    <text evidence="6">Belongs to the transcriptional regulatory Rex family.</text>
</comment>
<feature type="binding site" evidence="6">
    <location>
        <begin position="112"/>
        <end position="117"/>
    </location>
    <ligand>
        <name>NAD(+)</name>
        <dbReference type="ChEBI" id="CHEBI:57540"/>
    </ligand>
</feature>
<organism evidence="8 9">
    <name type="scientific">Actinotalea lenta</name>
    <dbReference type="NCBI Taxonomy" id="3064654"/>
    <lineage>
        <taxon>Bacteria</taxon>
        <taxon>Bacillati</taxon>
        <taxon>Actinomycetota</taxon>
        <taxon>Actinomycetes</taxon>
        <taxon>Micrococcales</taxon>
        <taxon>Cellulomonadaceae</taxon>
        <taxon>Actinotalea</taxon>
    </lineage>
</organism>
<comment type="function">
    <text evidence="6">Modulates transcription in response to changes in cellular NADH/NAD(+) redox state.</text>
</comment>
<dbReference type="Gene3D" id="3.40.50.720">
    <property type="entry name" value="NAD(P)-binding Rossmann-like Domain"/>
    <property type="match status" value="1"/>
</dbReference>
<dbReference type="InterPro" id="IPR009718">
    <property type="entry name" value="Rex_DNA-bd_C_dom"/>
</dbReference>
<accession>A0ABT9D6M4</accession>
<evidence type="ECO:0000256" key="3">
    <source>
        <dbReference type="ARBA" id="ARBA00023015"/>
    </source>
</evidence>
<dbReference type="NCBIfam" id="NF003995">
    <property type="entry name" value="PRK05472.2-4"/>
    <property type="match status" value="1"/>
</dbReference>
<evidence type="ECO:0000256" key="2">
    <source>
        <dbReference type="ARBA" id="ARBA00022491"/>
    </source>
</evidence>
<evidence type="ECO:0000313" key="8">
    <source>
        <dbReference type="EMBL" id="MDO8106488.1"/>
    </source>
</evidence>
<evidence type="ECO:0000256" key="6">
    <source>
        <dbReference type="HAMAP-Rule" id="MF_01131"/>
    </source>
</evidence>
<gene>
    <name evidence="6" type="primary">rex</name>
    <name evidence="8" type="ORF">Q6348_04680</name>
</gene>
<dbReference type="EMBL" id="JAUQYP010000001">
    <property type="protein sequence ID" value="MDO8106488.1"/>
    <property type="molecule type" value="Genomic_DNA"/>
</dbReference>
<name>A0ABT9D6M4_9CELL</name>
<protein>
    <recommendedName>
        <fullName evidence="6">Redox-sensing transcriptional repressor Rex</fullName>
    </recommendedName>
</protein>
<reference evidence="8 9" key="1">
    <citation type="submission" date="2023-07" db="EMBL/GenBank/DDBJ databases">
        <title>Description of novel actinomycetes strains, isolated from tidal flat sediment.</title>
        <authorList>
            <person name="Lu C."/>
        </authorList>
    </citation>
    <scope>NUCLEOTIDE SEQUENCE [LARGE SCALE GENOMIC DNA]</scope>
    <source>
        <strain evidence="8 9">SYSU T00b441</strain>
    </source>
</reference>
<keyword evidence="5 6" id="KW-0804">Transcription</keyword>
<keyword evidence="2 6" id="KW-0678">Repressor</keyword>
<keyword evidence="4 6" id="KW-0238">DNA-binding</keyword>
<comment type="caution">
    <text evidence="8">The sequence shown here is derived from an EMBL/GenBank/DDBJ whole genome shotgun (WGS) entry which is preliminary data.</text>
</comment>
<dbReference type="Pfam" id="PF02629">
    <property type="entry name" value="CoA_binding"/>
    <property type="match status" value="1"/>
</dbReference>
<dbReference type="NCBIfam" id="NF003994">
    <property type="entry name" value="PRK05472.2-3"/>
    <property type="match status" value="1"/>
</dbReference>
<dbReference type="NCBIfam" id="NF003992">
    <property type="entry name" value="PRK05472.2-1"/>
    <property type="match status" value="1"/>
</dbReference>
<dbReference type="PANTHER" id="PTHR35786:SF1">
    <property type="entry name" value="REDOX-SENSING TRANSCRIPTIONAL REPRESSOR REX 1"/>
    <property type="match status" value="1"/>
</dbReference>
<dbReference type="HAMAP" id="MF_01131">
    <property type="entry name" value="Rex"/>
    <property type="match status" value="1"/>
</dbReference>
<keyword evidence="1 6" id="KW-0963">Cytoplasm</keyword>
<dbReference type="InterPro" id="IPR036390">
    <property type="entry name" value="WH_DNA-bd_sf"/>
</dbReference>
<feature type="domain" description="CoA-binding" evidence="7">
    <location>
        <begin position="101"/>
        <end position="202"/>
    </location>
</feature>
<evidence type="ECO:0000256" key="5">
    <source>
        <dbReference type="ARBA" id="ARBA00023163"/>
    </source>
</evidence>
<keyword evidence="3 6" id="KW-0805">Transcription regulation</keyword>
<dbReference type="InterPro" id="IPR022876">
    <property type="entry name" value="Tscrpt_rep_Rex"/>
</dbReference>
<dbReference type="SMART" id="SM00881">
    <property type="entry name" value="CoA_binding"/>
    <property type="match status" value="1"/>
</dbReference>
<dbReference type="RefSeq" id="WP_304600142.1">
    <property type="nucleotide sequence ID" value="NZ_JAUQYP010000001.1"/>
</dbReference>
<sequence>MSGPAGEVPAAQPVAGLEAAGVPTVRPVPPATVGRLPGYLRALTELSVLGVRTTSSERLAALAGVGSAQLRRDLSWLGSHGVRGVGYDVRRLRGRVADALGVESDLAVVIVGIGRLGHALADYLRAEGGGFRVAALVDTDPGVVGSAVAGLAVEDDKDLEDVVRREGAVLAVLATPVQAAQRVCDRLVSAGVRGILAFTPARLAVPDGVTVRAADVAAELQILAFHTRGTPA</sequence>
<dbReference type="InterPro" id="IPR003781">
    <property type="entry name" value="CoA-bd"/>
</dbReference>
<comment type="subcellular location">
    <subcellularLocation>
        <location evidence="6">Cytoplasm</location>
    </subcellularLocation>
</comment>
<dbReference type="InterPro" id="IPR036291">
    <property type="entry name" value="NAD(P)-bd_dom_sf"/>
</dbReference>
<dbReference type="Gene3D" id="1.10.10.10">
    <property type="entry name" value="Winged helix-like DNA-binding domain superfamily/Winged helix DNA-binding domain"/>
    <property type="match status" value="1"/>
</dbReference>
<dbReference type="SUPFAM" id="SSF51735">
    <property type="entry name" value="NAD(P)-binding Rossmann-fold domains"/>
    <property type="match status" value="1"/>
</dbReference>
<dbReference type="SUPFAM" id="SSF46785">
    <property type="entry name" value="Winged helix' DNA-binding domain"/>
    <property type="match status" value="1"/>
</dbReference>
<evidence type="ECO:0000259" key="7">
    <source>
        <dbReference type="SMART" id="SM00881"/>
    </source>
</evidence>